<dbReference type="Proteomes" id="UP000809273">
    <property type="component" value="Unassembled WGS sequence"/>
</dbReference>
<organism evidence="1 2">
    <name type="scientific">Candidatus Zymogenus saltonus</name>
    <dbReference type="NCBI Taxonomy" id="2844893"/>
    <lineage>
        <taxon>Bacteria</taxon>
        <taxon>Deltaproteobacteria</taxon>
        <taxon>Candidatus Zymogenia</taxon>
        <taxon>Candidatus Zymogeniales</taxon>
        <taxon>Candidatus Zymogenaceae</taxon>
        <taxon>Candidatus Zymogenus</taxon>
    </lineage>
</organism>
<protein>
    <submittedName>
        <fullName evidence="1">Uncharacterized protein</fullName>
    </submittedName>
</protein>
<evidence type="ECO:0000313" key="1">
    <source>
        <dbReference type="EMBL" id="MBN1574613.1"/>
    </source>
</evidence>
<dbReference type="AlphaFoldDB" id="A0A9D8KHU1"/>
<accession>A0A9D8KHU1</accession>
<comment type="caution">
    <text evidence="1">The sequence shown here is derived from an EMBL/GenBank/DDBJ whole genome shotgun (WGS) entry which is preliminary data.</text>
</comment>
<sequence>MGGWIADFHDKTGYSFISDDFPKDRVVGFGFPDEFISPIIPLDDPGKADKGVKIGVGRINLLRLGSYRFTEEPGLIEIFPWNIEKKKDAVKFIQEFIENEIGYRLEKRIELHSGREAGFTISFELKNLSRKRTIQTLWYYHPFVAPGGMGADCYIVLPETLRPAFDFIKPLTEDDSGRLRLPDDFSEIKTQLMEFTPADMGHLNRFSVGNVNHRAALLIEGDFPLAFLRIWYEPRTYSPEPFYYITLPAGDKISWSIKNSIIESKL</sequence>
<evidence type="ECO:0000313" key="2">
    <source>
        <dbReference type="Proteomes" id="UP000809273"/>
    </source>
</evidence>
<gene>
    <name evidence="1" type="ORF">JW984_15555</name>
</gene>
<reference evidence="1" key="1">
    <citation type="journal article" date="2021" name="Environ. Microbiol.">
        <title>Genomic characterization of three novel Desulfobacterota classes expand the metabolic and phylogenetic diversity of the phylum.</title>
        <authorList>
            <person name="Murphy C.L."/>
            <person name="Biggerstaff J."/>
            <person name="Eichhorn A."/>
            <person name="Ewing E."/>
            <person name="Shahan R."/>
            <person name="Soriano D."/>
            <person name="Stewart S."/>
            <person name="VanMol K."/>
            <person name="Walker R."/>
            <person name="Walters P."/>
            <person name="Elshahed M.S."/>
            <person name="Youssef N.H."/>
        </authorList>
    </citation>
    <scope>NUCLEOTIDE SEQUENCE</scope>
    <source>
        <strain evidence="1">Zod_Metabat.24</strain>
    </source>
</reference>
<reference evidence="1" key="2">
    <citation type="submission" date="2021-01" db="EMBL/GenBank/DDBJ databases">
        <authorList>
            <person name="Hahn C.R."/>
            <person name="Youssef N.H."/>
            <person name="Elshahed M."/>
        </authorList>
    </citation>
    <scope>NUCLEOTIDE SEQUENCE</scope>
    <source>
        <strain evidence="1">Zod_Metabat.24</strain>
    </source>
</reference>
<dbReference type="EMBL" id="JAFGIX010000085">
    <property type="protein sequence ID" value="MBN1574613.1"/>
    <property type="molecule type" value="Genomic_DNA"/>
</dbReference>
<proteinExistence type="predicted"/>
<name>A0A9D8KHU1_9DELT</name>